<dbReference type="Proteomes" id="UP000504636">
    <property type="component" value="Unplaced"/>
</dbReference>
<name>A0A6A6Z2X0_9PEZI</name>
<dbReference type="PANTHER" id="PTHR28180:SF2">
    <property type="entry name" value="PEROXISOMAL PROTEIN 2"/>
    <property type="match status" value="1"/>
</dbReference>
<evidence type="ECO:0008006" key="4">
    <source>
        <dbReference type="Google" id="ProtNLM"/>
    </source>
</evidence>
<evidence type="ECO:0000313" key="2">
    <source>
        <dbReference type="Proteomes" id="UP000504636"/>
    </source>
</evidence>
<dbReference type="RefSeq" id="XP_033581987.1">
    <property type="nucleotide sequence ID" value="XM_033721779.1"/>
</dbReference>
<dbReference type="InterPro" id="IPR029032">
    <property type="entry name" value="AhpD-like"/>
</dbReference>
<gene>
    <name evidence="1 3" type="ORF">BDZ99DRAFT_472377</name>
</gene>
<dbReference type="SUPFAM" id="SSF69118">
    <property type="entry name" value="AhpD-like"/>
    <property type="match status" value="1"/>
</dbReference>
<proteinExistence type="predicted"/>
<organism evidence="1">
    <name type="scientific">Mytilinidion resinicola</name>
    <dbReference type="NCBI Taxonomy" id="574789"/>
    <lineage>
        <taxon>Eukaryota</taxon>
        <taxon>Fungi</taxon>
        <taxon>Dikarya</taxon>
        <taxon>Ascomycota</taxon>
        <taxon>Pezizomycotina</taxon>
        <taxon>Dothideomycetes</taxon>
        <taxon>Pleosporomycetidae</taxon>
        <taxon>Mytilinidiales</taxon>
        <taxon>Mytilinidiaceae</taxon>
        <taxon>Mytilinidion</taxon>
    </lineage>
</organism>
<evidence type="ECO:0000313" key="1">
    <source>
        <dbReference type="EMBL" id="KAF2815023.1"/>
    </source>
</evidence>
<sequence length="258" mass="27631">MPPPQQLPAVVSPSLLASLRDNAQLPAHAWYVVAGVTLSAINRPEEIPKILTSAIEHGVGPKESGPPAHAEQLRIARKLREGLIKSLAVVGMPKTINALYALKEATPASLLDEPSVAAPSARPAEVYSTPTAEILQRGQTYFEQVYGKVSERVMGQMDSSGTEDLGVVARLLYGYVLSNESVLTATETSFVMLAGLIPQDVNPQLKGHLRGALNSGATIEEVRAAREVVIRICEAAGMTRLDPDAGHGWGWREDVENV</sequence>
<accession>A0A6A6Z2X0</accession>
<dbReference type="PANTHER" id="PTHR28180">
    <property type="entry name" value="CONSERVED MITOCHONDRIAL PROTEIN-RELATED"/>
    <property type="match status" value="1"/>
</dbReference>
<dbReference type="EMBL" id="MU003694">
    <property type="protein sequence ID" value="KAF2815023.1"/>
    <property type="molecule type" value="Genomic_DNA"/>
</dbReference>
<reference evidence="1 3" key="1">
    <citation type="journal article" date="2020" name="Stud. Mycol.">
        <title>101 Dothideomycetes genomes: a test case for predicting lifestyles and emergence of pathogens.</title>
        <authorList>
            <person name="Haridas S."/>
            <person name="Albert R."/>
            <person name="Binder M."/>
            <person name="Bloem J."/>
            <person name="Labutti K."/>
            <person name="Salamov A."/>
            <person name="Andreopoulos B."/>
            <person name="Baker S."/>
            <person name="Barry K."/>
            <person name="Bills G."/>
            <person name="Bluhm B."/>
            <person name="Cannon C."/>
            <person name="Castanera R."/>
            <person name="Culley D."/>
            <person name="Daum C."/>
            <person name="Ezra D."/>
            <person name="Gonzalez J."/>
            <person name="Henrissat B."/>
            <person name="Kuo A."/>
            <person name="Liang C."/>
            <person name="Lipzen A."/>
            <person name="Lutzoni F."/>
            <person name="Magnuson J."/>
            <person name="Mondo S."/>
            <person name="Nolan M."/>
            <person name="Ohm R."/>
            <person name="Pangilinan J."/>
            <person name="Park H.-J."/>
            <person name="Ramirez L."/>
            <person name="Alfaro M."/>
            <person name="Sun H."/>
            <person name="Tritt A."/>
            <person name="Yoshinaga Y."/>
            <person name="Zwiers L.-H."/>
            <person name="Turgeon B."/>
            <person name="Goodwin S."/>
            <person name="Spatafora J."/>
            <person name="Crous P."/>
            <person name="Grigoriev I."/>
        </authorList>
    </citation>
    <scope>NUCLEOTIDE SEQUENCE</scope>
    <source>
        <strain evidence="1 3">CBS 304.34</strain>
    </source>
</reference>
<dbReference type="AlphaFoldDB" id="A0A6A6Z2X0"/>
<evidence type="ECO:0000313" key="3">
    <source>
        <dbReference type="RefSeq" id="XP_033581987.1"/>
    </source>
</evidence>
<dbReference type="OrthoDB" id="5537330at2759"/>
<reference evidence="3" key="3">
    <citation type="submission" date="2025-04" db="UniProtKB">
        <authorList>
            <consortium name="RefSeq"/>
        </authorList>
    </citation>
    <scope>IDENTIFICATION</scope>
    <source>
        <strain evidence="3">CBS 304.34</strain>
    </source>
</reference>
<dbReference type="GeneID" id="54462672"/>
<dbReference type="InterPro" id="IPR052999">
    <property type="entry name" value="PTS1_Protein"/>
</dbReference>
<dbReference type="Gene3D" id="1.20.1290.10">
    <property type="entry name" value="AhpD-like"/>
    <property type="match status" value="1"/>
</dbReference>
<reference evidence="3" key="2">
    <citation type="submission" date="2020-04" db="EMBL/GenBank/DDBJ databases">
        <authorList>
            <consortium name="NCBI Genome Project"/>
        </authorList>
    </citation>
    <scope>NUCLEOTIDE SEQUENCE</scope>
    <source>
        <strain evidence="3">CBS 304.34</strain>
    </source>
</reference>
<protein>
    <recommendedName>
        <fullName evidence="4">Carboxymuconolactone decarboxylase</fullName>
    </recommendedName>
</protein>
<keyword evidence="2" id="KW-1185">Reference proteome</keyword>